<organism evidence="3 4">
    <name type="scientific">Roseibium aggregatum (strain ATCC 25650 / DSM 13394 / JCM 20685 / NBRC 16684 / NCIMB 2208 / IAM 12614 / B1)</name>
    <name type="common">Stappia aggregata</name>
    <dbReference type="NCBI Taxonomy" id="384765"/>
    <lineage>
        <taxon>Bacteria</taxon>
        <taxon>Pseudomonadati</taxon>
        <taxon>Pseudomonadota</taxon>
        <taxon>Alphaproteobacteria</taxon>
        <taxon>Hyphomicrobiales</taxon>
        <taxon>Stappiaceae</taxon>
        <taxon>Roseibium</taxon>
    </lineage>
</organism>
<feature type="domain" description="DUF1468" evidence="2">
    <location>
        <begin position="21"/>
        <end position="159"/>
    </location>
</feature>
<dbReference type="eggNOG" id="ENOG5032QWF">
    <property type="taxonomic scope" value="Bacteria"/>
</dbReference>
<name>A0P0H0_ROSAI</name>
<evidence type="ECO:0000256" key="1">
    <source>
        <dbReference type="SAM" id="Phobius"/>
    </source>
</evidence>
<dbReference type="Proteomes" id="UP000004848">
    <property type="component" value="Unassembled WGS sequence"/>
</dbReference>
<keyword evidence="1" id="KW-1133">Transmembrane helix</keyword>
<gene>
    <name evidence="3" type="ORF">SIAM614_30746</name>
</gene>
<sequence length="179" mass="19745">MKRVLSFLAMFRRERRPGDLVFAVAFLVVAVLAAAALPSQARFLGNKEFVSEPGFWPLIGVGMMLLFGGFHLMTTLNAPRLPGRLKEVLLWGRSLEYVAWFAVYVFAVPYLGYLPGTVVFAVVLSARLGFRSRLELGLAALFAVAVVLVFKTGLGVKLPGGAIYQYLPHSLRSTFMVNF</sequence>
<dbReference type="AlphaFoldDB" id="A0P0H0"/>
<dbReference type="Pfam" id="PF07331">
    <property type="entry name" value="TctB"/>
    <property type="match status" value="1"/>
</dbReference>
<evidence type="ECO:0000259" key="2">
    <source>
        <dbReference type="Pfam" id="PF07331"/>
    </source>
</evidence>
<keyword evidence="1" id="KW-0472">Membrane</keyword>
<dbReference type="EMBL" id="AAUW01000020">
    <property type="protein sequence ID" value="EAV41578.1"/>
    <property type="molecule type" value="Genomic_DNA"/>
</dbReference>
<reference evidence="3 4" key="1">
    <citation type="submission" date="2006-05" db="EMBL/GenBank/DDBJ databases">
        <authorList>
            <person name="King G."/>
            <person name="Ferriera S."/>
            <person name="Johnson J."/>
            <person name="Kravitz S."/>
            <person name="Beeson K."/>
            <person name="Sutton G."/>
            <person name="Rogers Y.-H."/>
            <person name="Friedman R."/>
            <person name="Frazier M."/>
            <person name="Venter J.C."/>
        </authorList>
    </citation>
    <scope>NUCLEOTIDE SEQUENCE [LARGE SCALE GENOMIC DNA]</scope>
    <source>
        <strain evidence="4">ATCC 25650 / DSM 13394 / JCM 20685 / NBRC 16684 / NCIMB 2208 / IAM 12614 / B1</strain>
    </source>
</reference>
<dbReference type="OrthoDB" id="8454209at2"/>
<feature type="transmembrane region" description="Helical" evidence="1">
    <location>
        <begin position="97"/>
        <end position="124"/>
    </location>
</feature>
<dbReference type="RefSeq" id="WP_006938533.1">
    <property type="nucleotide sequence ID" value="NZ_AAUW01000020.1"/>
</dbReference>
<proteinExistence type="predicted"/>
<feature type="transmembrane region" description="Helical" evidence="1">
    <location>
        <begin position="136"/>
        <end position="156"/>
    </location>
</feature>
<dbReference type="InterPro" id="IPR009936">
    <property type="entry name" value="DUF1468"/>
</dbReference>
<comment type="caution">
    <text evidence="3">The sequence shown here is derived from an EMBL/GenBank/DDBJ whole genome shotgun (WGS) entry which is preliminary data.</text>
</comment>
<protein>
    <recommendedName>
        <fullName evidence="2">DUF1468 domain-containing protein</fullName>
    </recommendedName>
</protein>
<evidence type="ECO:0000313" key="3">
    <source>
        <dbReference type="EMBL" id="EAV41578.1"/>
    </source>
</evidence>
<evidence type="ECO:0000313" key="4">
    <source>
        <dbReference type="Proteomes" id="UP000004848"/>
    </source>
</evidence>
<dbReference type="GeneID" id="68849016"/>
<accession>A0P0H0</accession>
<feature type="transmembrane region" description="Helical" evidence="1">
    <location>
        <begin position="54"/>
        <end position="76"/>
    </location>
</feature>
<keyword evidence="1" id="KW-0812">Transmembrane</keyword>